<dbReference type="Pfam" id="PF13637">
    <property type="entry name" value="Ank_4"/>
    <property type="match status" value="1"/>
</dbReference>
<dbReference type="Pfam" id="PF12796">
    <property type="entry name" value="Ank_2"/>
    <property type="match status" value="3"/>
</dbReference>
<comment type="caution">
    <text evidence="10">The sequence shown here is derived from an EMBL/GenBank/DDBJ whole genome shotgun (WGS) entry which is preliminary data.</text>
</comment>
<evidence type="ECO:0000256" key="4">
    <source>
        <dbReference type="ARBA" id="ARBA00022989"/>
    </source>
</evidence>
<feature type="repeat" description="ANK" evidence="7">
    <location>
        <begin position="264"/>
        <end position="286"/>
    </location>
</feature>
<accession>A0A835DVC8</accession>
<protein>
    <recommendedName>
        <fullName evidence="9">PGG domain-containing protein</fullName>
    </recommendedName>
</protein>
<dbReference type="PROSITE" id="PS50088">
    <property type="entry name" value="ANK_REPEAT"/>
    <property type="match status" value="6"/>
</dbReference>
<feature type="transmembrane region" description="Helical" evidence="8">
    <location>
        <begin position="469"/>
        <end position="497"/>
    </location>
</feature>
<feature type="transmembrane region" description="Helical" evidence="8">
    <location>
        <begin position="539"/>
        <end position="561"/>
    </location>
</feature>
<dbReference type="SUPFAM" id="SSF48403">
    <property type="entry name" value="Ankyrin repeat"/>
    <property type="match status" value="2"/>
</dbReference>
<feature type="transmembrane region" description="Helical" evidence="8">
    <location>
        <begin position="509"/>
        <end position="533"/>
    </location>
</feature>
<dbReference type="Gene3D" id="1.25.40.20">
    <property type="entry name" value="Ankyrin repeat-containing domain"/>
    <property type="match status" value="3"/>
</dbReference>
<dbReference type="OMA" id="MCTSMIV"/>
<dbReference type="PANTHER" id="PTHR24186:SF50">
    <property type="entry name" value="ANKYRIN REPEAT-CONTAINING PROTEIN ITN1-LIKE ISOFORM X1"/>
    <property type="match status" value="1"/>
</dbReference>
<feature type="domain" description="PGG" evidence="9">
    <location>
        <begin position="422"/>
        <end position="532"/>
    </location>
</feature>
<feature type="repeat" description="ANK" evidence="7">
    <location>
        <begin position="196"/>
        <end position="229"/>
    </location>
</feature>
<evidence type="ECO:0000313" key="10">
    <source>
        <dbReference type="EMBL" id="KAF8414079.1"/>
    </source>
</evidence>
<evidence type="ECO:0000259" key="9">
    <source>
        <dbReference type="Pfam" id="PF13962"/>
    </source>
</evidence>
<reference evidence="10 11" key="1">
    <citation type="submission" date="2020-04" db="EMBL/GenBank/DDBJ databases">
        <title>Plant Genome Project.</title>
        <authorList>
            <person name="Zhang R.-G."/>
        </authorList>
    </citation>
    <scope>NUCLEOTIDE SEQUENCE [LARGE SCALE GENOMIC DNA]</scope>
    <source>
        <strain evidence="10">YNK0</strain>
        <tissue evidence="10">Leaf</tissue>
    </source>
</reference>
<dbReference type="AlphaFoldDB" id="A0A835DVC8"/>
<organism evidence="10 11">
    <name type="scientific">Tetracentron sinense</name>
    <name type="common">Spur-leaf</name>
    <dbReference type="NCBI Taxonomy" id="13715"/>
    <lineage>
        <taxon>Eukaryota</taxon>
        <taxon>Viridiplantae</taxon>
        <taxon>Streptophyta</taxon>
        <taxon>Embryophyta</taxon>
        <taxon>Tracheophyta</taxon>
        <taxon>Spermatophyta</taxon>
        <taxon>Magnoliopsida</taxon>
        <taxon>Trochodendrales</taxon>
        <taxon>Trochodendraceae</taxon>
        <taxon>Tetracentron</taxon>
    </lineage>
</organism>
<keyword evidence="3" id="KW-0677">Repeat</keyword>
<name>A0A835DVC8_TETSI</name>
<evidence type="ECO:0000256" key="8">
    <source>
        <dbReference type="SAM" id="Phobius"/>
    </source>
</evidence>
<evidence type="ECO:0000256" key="6">
    <source>
        <dbReference type="ARBA" id="ARBA00023136"/>
    </source>
</evidence>
<keyword evidence="4 8" id="KW-1133">Transmembrane helix</keyword>
<evidence type="ECO:0000256" key="2">
    <source>
        <dbReference type="ARBA" id="ARBA00022692"/>
    </source>
</evidence>
<dbReference type="InterPro" id="IPR002110">
    <property type="entry name" value="Ankyrin_rpt"/>
</dbReference>
<dbReference type="Pfam" id="PF13962">
    <property type="entry name" value="PGG"/>
    <property type="match status" value="1"/>
</dbReference>
<dbReference type="OrthoDB" id="10040922at2759"/>
<evidence type="ECO:0000256" key="3">
    <source>
        <dbReference type="ARBA" id="ARBA00022737"/>
    </source>
</evidence>
<evidence type="ECO:0000313" key="11">
    <source>
        <dbReference type="Proteomes" id="UP000655225"/>
    </source>
</evidence>
<keyword evidence="6 8" id="KW-0472">Membrane</keyword>
<dbReference type="PANTHER" id="PTHR24186">
    <property type="entry name" value="PROTEIN PHOSPHATASE 1 REGULATORY SUBUNIT"/>
    <property type="match status" value="1"/>
</dbReference>
<comment type="subcellular location">
    <subcellularLocation>
        <location evidence="1">Membrane</location>
        <topology evidence="1">Multi-pass membrane protein</topology>
    </subcellularLocation>
</comment>
<evidence type="ECO:0000256" key="1">
    <source>
        <dbReference type="ARBA" id="ARBA00004141"/>
    </source>
</evidence>
<sequence>MDSKLHAAARLGNTEFLRKLGDEQLHLLHTTTPQKNAALHIAAKFGHIEFVEEMLKRCDFLMRETNNRGDTALHVASRVGHVRIVEVLINCRRSLSRSVSEFSWNDDVEEGQSDQLSSEHEIWRMENRENNTALHEAVRHGHCEVAKVLLKEDEDLPCFVNKAGESALYLAAEQGSLEIVKKILTTASAIVENGPEGRTPLHAAVICGHFEVVVELLKERSHLIRQVDTFKSTALHYASSGGHLNIVQILLETDASLTYLLDEEGLSPLHIAAGSGHPHIVHKLLEYCPDAGELLDKRERNALHVAIESEELDVVKQLVRRPEVEELINEIDNCRNTPLHIAVQKENYSIVKLLLGTERVNLRAMNRDGQTALDIIELKEEQAYEQVFIWKALVVAGAVHGRRQHSREKKHVPTASRSTMDKSYKAMANTLSVVAALIATVTFAAVFTMPGGNKNEGAGQGVAVFINEVAFKAFVISDTIAMCTSMIVALVLVWAVPGVPGMLVNAVGWALWLMWIALGGMVVSFVTAVYVVVSTRCMWLAIVVCIMGCSVPFLVTPIVIISARQAPHARRGFQHVQIQAPSTTMKLIRGNM</sequence>
<evidence type="ECO:0000256" key="5">
    <source>
        <dbReference type="ARBA" id="ARBA00023043"/>
    </source>
</evidence>
<dbReference type="PROSITE" id="PS50297">
    <property type="entry name" value="ANK_REP_REGION"/>
    <property type="match status" value="6"/>
</dbReference>
<feature type="repeat" description="ANK" evidence="7">
    <location>
        <begin position="230"/>
        <end position="262"/>
    </location>
</feature>
<evidence type="ECO:0000256" key="7">
    <source>
        <dbReference type="PROSITE-ProRule" id="PRU00023"/>
    </source>
</evidence>
<dbReference type="Proteomes" id="UP000655225">
    <property type="component" value="Unassembled WGS sequence"/>
</dbReference>
<feature type="repeat" description="ANK" evidence="7">
    <location>
        <begin position="129"/>
        <end position="156"/>
    </location>
</feature>
<feature type="repeat" description="ANK" evidence="7">
    <location>
        <begin position="68"/>
        <end position="90"/>
    </location>
</feature>
<gene>
    <name evidence="10" type="ORF">HHK36_002078</name>
</gene>
<keyword evidence="2 8" id="KW-0812">Transmembrane</keyword>
<dbReference type="InterPro" id="IPR026961">
    <property type="entry name" value="PGG_dom"/>
</dbReference>
<keyword evidence="11" id="KW-1185">Reference proteome</keyword>
<dbReference type="Pfam" id="PF13857">
    <property type="entry name" value="Ank_5"/>
    <property type="match status" value="1"/>
</dbReference>
<dbReference type="GO" id="GO:0005886">
    <property type="term" value="C:plasma membrane"/>
    <property type="evidence" value="ECO:0007669"/>
    <property type="project" value="TreeGrafter"/>
</dbReference>
<dbReference type="EMBL" id="JABCRI010000001">
    <property type="protein sequence ID" value="KAF8414079.1"/>
    <property type="molecule type" value="Genomic_DNA"/>
</dbReference>
<dbReference type="SMART" id="SM00248">
    <property type="entry name" value="ANK"/>
    <property type="match status" value="9"/>
</dbReference>
<dbReference type="InterPro" id="IPR036770">
    <property type="entry name" value="Ankyrin_rpt-contain_sf"/>
</dbReference>
<feature type="repeat" description="ANK" evidence="7">
    <location>
        <begin position="334"/>
        <end position="355"/>
    </location>
</feature>
<proteinExistence type="predicted"/>
<keyword evidence="5 7" id="KW-0040">ANK repeat</keyword>
<feature type="transmembrane region" description="Helical" evidence="8">
    <location>
        <begin position="426"/>
        <end position="449"/>
    </location>
</feature>